<name>A0ABW2IHV7_9PROT</name>
<evidence type="ECO:0000256" key="3">
    <source>
        <dbReference type="ARBA" id="ARBA00022676"/>
    </source>
</evidence>
<feature type="binding site" description="in other chain" evidence="7">
    <location>
        <begin position="116"/>
        <end position="124"/>
    </location>
    <ligand>
        <name>5-phospho-alpha-D-ribose 1-diphosphate</name>
        <dbReference type="ChEBI" id="CHEBI:58017"/>
        <note>ligand shared between dimeric partners</note>
    </ligand>
</feature>
<dbReference type="RefSeq" id="WP_382165699.1">
    <property type="nucleotide sequence ID" value="NZ_JBHTBR010000002.1"/>
</dbReference>
<evidence type="ECO:0000313" key="9">
    <source>
        <dbReference type="EMBL" id="MFC7290643.1"/>
    </source>
</evidence>
<dbReference type="CDD" id="cd06223">
    <property type="entry name" value="PRTases_typeI"/>
    <property type="match status" value="1"/>
</dbReference>
<feature type="binding site" evidence="7">
    <location>
        <position position="93"/>
    </location>
    <ligand>
        <name>5-phospho-alpha-D-ribose 1-diphosphate</name>
        <dbReference type="ChEBI" id="CHEBI:58017"/>
        <note>ligand shared between dimeric partners</note>
    </ligand>
</feature>
<reference evidence="10" key="1">
    <citation type="journal article" date="2019" name="Int. J. Syst. Evol. Microbiol.">
        <title>The Global Catalogue of Microorganisms (GCM) 10K type strain sequencing project: providing services to taxonomists for standard genome sequencing and annotation.</title>
        <authorList>
            <consortium name="The Broad Institute Genomics Platform"/>
            <consortium name="The Broad Institute Genome Sequencing Center for Infectious Disease"/>
            <person name="Wu L."/>
            <person name="Ma J."/>
        </authorList>
    </citation>
    <scope>NUCLEOTIDE SEQUENCE [LARGE SCALE GENOMIC DNA]</scope>
    <source>
        <strain evidence="10">CCUG 51308</strain>
    </source>
</reference>
<dbReference type="PANTHER" id="PTHR19278">
    <property type="entry name" value="OROTATE PHOSPHORIBOSYLTRANSFERASE"/>
    <property type="match status" value="1"/>
</dbReference>
<evidence type="ECO:0000313" key="10">
    <source>
        <dbReference type="Proteomes" id="UP001596492"/>
    </source>
</evidence>
<evidence type="ECO:0000259" key="8">
    <source>
        <dbReference type="Pfam" id="PF00156"/>
    </source>
</evidence>
<dbReference type="HAMAP" id="MF_01208">
    <property type="entry name" value="PyrE"/>
    <property type="match status" value="1"/>
</dbReference>
<dbReference type="Gene3D" id="3.40.50.2020">
    <property type="match status" value="1"/>
</dbReference>
<dbReference type="Proteomes" id="UP001596492">
    <property type="component" value="Unassembled WGS sequence"/>
</dbReference>
<dbReference type="Pfam" id="PF00156">
    <property type="entry name" value="Pribosyltran"/>
    <property type="match status" value="1"/>
</dbReference>
<dbReference type="GO" id="GO:0004588">
    <property type="term" value="F:orotate phosphoribosyltransferase activity"/>
    <property type="evidence" value="ECO:0007669"/>
    <property type="project" value="UniProtKB-EC"/>
</dbReference>
<evidence type="ECO:0000256" key="2">
    <source>
        <dbReference type="ARBA" id="ARBA00011971"/>
    </source>
</evidence>
<comment type="cofactor">
    <cofactor evidence="7">
        <name>Mg(2+)</name>
        <dbReference type="ChEBI" id="CHEBI:18420"/>
    </cofactor>
</comment>
<accession>A0ABW2IHV7</accession>
<protein>
    <recommendedName>
        <fullName evidence="2 7">Orotate phosphoribosyltransferase</fullName>
        <shortName evidence="7">OPRT</shortName>
        <shortName evidence="7">OPRTase</shortName>
        <ecNumber evidence="2 7">2.4.2.10</ecNumber>
    </recommendedName>
</protein>
<dbReference type="EC" id="2.4.2.10" evidence="2 7"/>
<dbReference type="InterPro" id="IPR029057">
    <property type="entry name" value="PRTase-like"/>
</dbReference>
<keyword evidence="5 7" id="KW-0460">Magnesium</keyword>
<feature type="domain" description="Phosphoribosyltransferase" evidence="8">
    <location>
        <begin position="45"/>
        <end position="152"/>
    </location>
</feature>
<comment type="catalytic activity">
    <reaction evidence="7">
        <text>orotidine 5'-phosphate + diphosphate = orotate + 5-phospho-alpha-D-ribose 1-diphosphate</text>
        <dbReference type="Rhea" id="RHEA:10380"/>
        <dbReference type="ChEBI" id="CHEBI:30839"/>
        <dbReference type="ChEBI" id="CHEBI:33019"/>
        <dbReference type="ChEBI" id="CHEBI:57538"/>
        <dbReference type="ChEBI" id="CHEBI:58017"/>
        <dbReference type="EC" id="2.4.2.10"/>
    </reaction>
</comment>
<sequence length="193" mass="20823">MKTEDVLNEFRKVDALLEGHFILSSGRRSPVFLQKALVFSHPETSEKLCAALAEKLKAQFGQIDVVCGPAVGGLIPGYETARALGCRAIFTERQDGKMTLRRGFDIKKGERVVVVEDIVTTGLSMRETFDALNLFDGDVIGGACVVDRSNGKTDVGLPLVSLAAVDFPDYDANDLPTELEAIPAIKPGSRGLK</sequence>
<dbReference type="InterPro" id="IPR000836">
    <property type="entry name" value="PRTase_dom"/>
</dbReference>
<comment type="similarity">
    <text evidence="7">Belongs to the purine/pyrimidine phosphoribosyltransferase family. PyrE subfamily.</text>
</comment>
<comment type="caution">
    <text evidence="9">The sequence shown here is derived from an EMBL/GenBank/DDBJ whole genome shotgun (WGS) entry which is preliminary data.</text>
</comment>
<evidence type="ECO:0000256" key="7">
    <source>
        <dbReference type="HAMAP-Rule" id="MF_01208"/>
    </source>
</evidence>
<comment type="function">
    <text evidence="7">Catalyzes the transfer of a ribosyl phosphate group from 5-phosphoribose 1-diphosphate to orotate, leading to the formation of orotidine monophosphate (OMP).</text>
</comment>
<dbReference type="InterPro" id="IPR023031">
    <property type="entry name" value="OPRT"/>
</dbReference>
<evidence type="ECO:0000256" key="1">
    <source>
        <dbReference type="ARBA" id="ARBA00004889"/>
    </source>
</evidence>
<dbReference type="InterPro" id="IPR006273">
    <property type="entry name" value="Orotate_PRibTrfase_bac"/>
</dbReference>
<dbReference type="PANTHER" id="PTHR19278:SF9">
    <property type="entry name" value="URIDINE 5'-MONOPHOSPHATE SYNTHASE"/>
    <property type="match status" value="1"/>
</dbReference>
<keyword evidence="6 7" id="KW-0665">Pyrimidine biosynthesis</keyword>
<dbReference type="NCBIfam" id="TIGR01367">
    <property type="entry name" value="pyrE_Therm"/>
    <property type="match status" value="1"/>
</dbReference>
<comment type="caution">
    <text evidence="7">Lacks conserved residue(s) required for the propagation of feature annotation.</text>
</comment>
<dbReference type="EMBL" id="JBHTBR010000002">
    <property type="protein sequence ID" value="MFC7290643.1"/>
    <property type="molecule type" value="Genomic_DNA"/>
</dbReference>
<keyword evidence="4 7" id="KW-0808">Transferase</keyword>
<feature type="binding site" evidence="7">
    <location>
        <position position="148"/>
    </location>
    <ligand>
        <name>orotate</name>
        <dbReference type="ChEBI" id="CHEBI:30839"/>
    </ligand>
</feature>
<organism evidence="9 10">
    <name type="scientific">Hirschia litorea</name>
    <dbReference type="NCBI Taxonomy" id="1199156"/>
    <lineage>
        <taxon>Bacteria</taxon>
        <taxon>Pseudomonadati</taxon>
        <taxon>Pseudomonadota</taxon>
        <taxon>Alphaproteobacteria</taxon>
        <taxon>Hyphomonadales</taxon>
        <taxon>Hyphomonadaceae</taxon>
        <taxon>Hirschia</taxon>
    </lineage>
</organism>
<evidence type="ECO:0000256" key="5">
    <source>
        <dbReference type="ARBA" id="ARBA00022842"/>
    </source>
</evidence>
<keyword evidence="10" id="KW-1185">Reference proteome</keyword>
<comment type="subunit">
    <text evidence="7">Homodimer.</text>
</comment>
<evidence type="ECO:0000256" key="6">
    <source>
        <dbReference type="ARBA" id="ARBA00022975"/>
    </source>
</evidence>
<proteinExistence type="inferred from homology"/>
<feature type="binding site" evidence="7">
    <location>
        <position position="120"/>
    </location>
    <ligand>
        <name>orotate</name>
        <dbReference type="ChEBI" id="CHEBI:30839"/>
    </ligand>
</feature>
<evidence type="ECO:0000256" key="4">
    <source>
        <dbReference type="ARBA" id="ARBA00022679"/>
    </source>
</evidence>
<comment type="pathway">
    <text evidence="1 7">Pyrimidine metabolism; UMP biosynthesis via de novo pathway; UMP from orotate: step 1/2.</text>
</comment>
<gene>
    <name evidence="7 9" type="primary">pyrE</name>
    <name evidence="9" type="ORF">ACFQS8_03355</name>
</gene>
<keyword evidence="3 7" id="KW-0328">Glycosyltransferase</keyword>
<dbReference type="SUPFAM" id="SSF53271">
    <property type="entry name" value="PRTase-like"/>
    <property type="match status" value="1"/>
</dbReference>